<feature type="domain" description="SHSP" evidence="1">
    <location>
        <begin position="69"/>
        <end position="127"/>
    </location>
</feature>
<name>A0ABN6TGA2_9BURK</name>
<dbReference type="SUPFAM" id="SSF49764">
    <property type="entry name" value="HSP20-like chaperones"/>
    <property type="match status" value="1"/>
</dbReference>
<dbReference type="Gene3D" id="2.60.40.790">
    <property type="match status" value="1"/>
</dbReference>
<sequence>MQNRRGTSGSISTFTQENIVANNLTRFAPFHDVMRMSGLRNIEDPMRDFALSPALRSVEHGRRIRIGVKKADQACLVKADMPGFKEEDIKIPVEGRLVSIGATIYEQEQKTVGDTVCSERCSGSQVREGSKLPCNEGCASGGQGR</sequence>
<dbReference type="Proteomes" id="UP001163336">
    <property type="component" value="Chromosome"/>
</dbReference>
<proteinExistence type="predicted"/>
<dbReference type="InterPro" id="IPR008978">
    <property type="entry name" value="HSP20-like_chaperone"/>
</dbReference>
<accession>A0ABN6TGA2</accession>
<evidence type="ECO:0000313" key="3">
    <source>
        <dbReference type="Proteomes" id="UP001163336"/>
    </source>
</evidence>
<evidence type="ECO:0000313" key="2">
    <source>
        <dbReference type="EMBL" id="BDT59598.1"/>
    </source>
</evidence>
<dbReference type="CDD" id="cd06464">
    <property type="entry name" value="ACD_sHsps-like"/>
    <property type="match status" value="1"/>
</dbReference>
<gene>
    <name evidence="2" type="ORF">MasN3_30920</name>
</gene>
<organism evidence="2 3">
    <name type="scientific">Massilia varians</name>
    <dbReference type="NCBI Taxonomy" id="457921"/>
    <lineage>
        <taxon>Bacteria</taxon>
        <taxon>Pseudomonadati</taxon>
        <taxon>Pseudomonadota</taxon>
        <taxon>Betaproteobacteria</taxon>
        <taxon>Burkholderiales</taxon>
        <taxon>Oxalobacteraceae</taxon>
        <taxon>Telluria group</taxon>
        <taxon>Massilia</taxon>
    </lineage>
</organism>
<dbReference type="Pfam" id="PF00011">
    <property type="entry name" value="HSP20"/>
    <property type="match status" value="1"/>
</dbReference>
<dbReference type="InterPro" id="IPR002068">
    <property type="entry name" value="A-crystallin/Hsp20_dom"/>
</dbReference>
<protein>
    <recommendedName>
        <fullName evidence="1">SHSP domain-containing protein</fullName>
    </recommendedName>
</protein>
<keyword evidence="3" id="KW-1185">Reference proteome</keyword>
<reference evidence="2" key="1">
    <citation type="submission" date="2022-11" db="EMBL/GenBank/DDBJ databases">
        <title>Isolation and characterization of PLA-degrading bacterium Massilia sp. from Antarctic soil.</title>
        <authorList>
            <person name="Sato K."/>
            <person name="Gomez-Fuentes C."/>
            <person name="Ahmad S.A."/>
            <person name="Zulkharnain A."/>
        </authorList>
    </citation>
    <scope>NUCLEOTIDE SEQUENCE</scope>
    <source>
        <strain evidence="2">N-3</strain>
    </source>
</reference>
<evidence type="ECO:0000259" key="1">
    <source>
        <dbReference type="Pfam" id="PF00011"/>
    </source>
</evidence>
<dbReference type="EMBL" id="AP026966">
    <property type="protein sequence ID" value="BDT59598.1"/>
    <property type="molecule type" value="Genomic_DNA"/>
</dbReference>